<dbReference type="Pfam" id="PF00008">
    <property type="entry name" value="EGF"/>
    <property type="match status" value="1"/>
</dbReference>
<dbReference type="Gene3D" id="2.10.25.10">
    <property type="entry name" value="Laminin"/>
    <property type="match status" value="3"/>
</dbReference>
<keyword evidence="7" id="KW-0812">Transmembrane</keyword>
<dbReference type="PROSITE" id="PS00022">
    <property type="entry name" value="EGF_1"/>
    <property type="match status" value="2"/>
</dbReference>
<evidence type="ECO:0000313" key="12">
    <source>
        <dbReference type="EMBL" id="CAF4587679.1"/>
    </source>
</evidence>
<name>A0A821BFK0_9BILA</name>
<evidence type="ECO:0000313" key="14">
    <source>
        <dbReference type="Proteomes" id="UP000663862"/>
    </source>
</evidence>
<dbReference type="CDD" id="cd00054">
    <property type="entry name" value="EGF_CA"/>
    <property type="match status" value="2"/>
</dbReference>
<dbReference type="SUPFAM" id="SSF101898">
    <property type="entry name" value="NHL repeat"/>
    <property type="match status" value="1"/>
</dbReference>
<dbReference type="SUPFAM" id="SSF57196">
    <property type="entry name" value="EGF/Laminin"/>
    <property type="match status" value="3"/>
</dbReference>
<dbReference type="EMBL" id="CAJOBO010002027">
    <property type="protein sequence ID" value="CAF4426260.1"/>
    <property type="molecule type" value="Genomic_DNA"/>
</dbReference>
<keyword evidence="2 8" id="KW-0732">Signal</keyword>
<dbReference type="CDD" id="cd05819">
    <property type="entry name" value="NHL"/>
    <property type="match status" value="1"/>
</dbReference>
<keyword evidence="7" id="KW-0472">Membrane</keyword>
<feature type="disulfide bond" evidence="5">
    <location>
        <begin position="411"/>
        <end position="420"/>
    </location>
</feature>
<dbReference type="EMBL" id="CAJOBP010004832">
    <property type="protein sequence ID" value="CAF4452465.1"/>
    <property type="molecule type" value="Genomic_DNA"/>
</dbReference>
<dbReference type="PANTHER" id="PTHR24049:SF22">
    <property type="entry name" value="DROSOPHILA CRUMBS HOMOLOG"/>
    <property type="match status" value="1"/>
</dbReference>
<evidence type="ECO:0000313" key="10">
    <source>
        <dbReference type="EMBL" id="CAF4426260.1"/>
    </source>
</evidence>
<feature type="signal peptide" evidence="8">
    <location>
        <begin position="1"/>
        <end position="16"/>
    </location>
</feature>
<dbReference type="EMBL" id="CAJOBR010003653">
    <property type="protein sequence ID" value="CAF4746876.1"/>
    <property type="molecule type" value="Genomic_DNA"/>
</dbReference>
<feature type="chain" id="PRO_5036237769" description="EGF-like domain-containing protein" evidence="8">
    <location>
        <begin position="17"/>
        <end position="554"/>
    </location>
</feature>
<keyword evidence="4 5" id="KW-1015">Disulfide bond</keyword>
<evidence type="ECO:0000313" key="11">
    <source>
        <dbReference type="EMBL" id="CAF4452465.1"/>
    </source>
</evidence>
<accession>A0A821BFK0</accession>
<evidence type="ECO:0000256" key="4">
    <source>
        <dbReference type="ARBA" id="ARBA00023157"/>
    </source>
</evidence>
<dbReference type="SMART" id="SM00181">
    <property type="entry name" value="EGF"/>
    <property type="match status" value="3"/>
</dbReference>
<feature type="domain" description="EGF-like" evidence="9">
    <location>
        <begin position="343"/>
        <end position="383"/>
    </location>
</feature>
<evidence type="ECO:0000256" key="5">
    <source>
        <dbReference type="PROSITE-ProRule" id="PRU00076"/>
    </source>
</evidence>
<dbReference type="EMBL" id="CAJOBQ010002971">
    <property type="protein sequence ID" value="CAF4587679.1"/>
    <property type="molecule type" value="Genomic_DNA"/>
</dbReference>
<dbReference type="InterPro" id="IPR051022">
    <property type="entry name" value="Notch_Cell-Fate_Det"/>
</dbReference>
<evidence type="ECO:0000256" key="6">
    <source>
        <dbReference type="SAM" id="MobiDB-lite"/>
    </source>
</evidence>
<evidence type="ECO:0000313" key="15">
    <source>
        <dbReference type="Proteomes" id="UP000663873"/>
    </source>
</evidence>
<proteinExistence type="predicted"/>
<keyword evidence="15" id="KW-1185">Reference proteome</keyword>
<reference evidence="12" key="1">
    <citation type="submission" date="2021-02" db="EMBL/GenBank/DDBJ databases">
        <authorList>
            <person name="Nowell W R."/>
        </authorList>
    </citation>
    <scope>NUCLEOTIDE SEQUENCE</scope>
</reference>
<dbReference type="Proteomes" id="UP000663848">
    <property type="component" value="Unassembled WGS sequence"/>
</dbReference>
<evidence type="ECO:0000313" key="13">
    <source>
        <dbReference type="EMBL" id="CAF4746876.1"/>
    </source>
</evidence>
<organism evidence="12 14">
    <name type="scientific">Rotaria socialis</name>
    <dbReference type="NCBI Taxonomy" id="392032"/>
    <lineage>
        <taxon>Eukaryota</taxon>
        <taxon>Metazoa</taxon>
        <taxon>Spiralia</taxon>
        <taxon>Gnathifera</taxon>
        <taxon>Rotifera</taxon>
        <taxon>Eurotatoria</taxon>
        <taxon>Bdelloidea</taxon>
        <taxon>Philodinida</taxon>
        <taxon>Philodinidae</taxon>
        <taxon>Rotaria</taxon>
    </lineage>
</organism>
<feature type="region of interest" description="Disordered" evidence="6">
    <location>
        <begin position="535"/>
        <end position="554"/>
    </location>
</feature>
<dbReference type="PROSITE" id="PS01186">
    <property type="entry name" value="EGF_2"/>
    <property type="match status" value="2"/>
</dbReference>
<feature type="disulfide bond" evidence="5">
    <location>
        <begin position="373"/>
        <end position="382"/>
    </location>
</feature>
<evidence type="ECO:0000256" key="7">
    <source>
        <dbReference type="SAM" id="Phobius"/>
    </source>
</evidence>
<keyword evidence="7" id="KW-1133">Transmembrane helix</keyword>
<dbReference type="AlphaFoldDB" id="A0A821BFK0"/>
<sequence>MILIIVIGALIDCSWSADAHFCLDPAVSYHRPRLCPSAAKYGAAEIFENSTQIGADPIDIFCHVNGIMYITTFNHNQNETVQTIGTTNQTRIINYNSSWPLSLFVTIRDDIYVANSGSTHQVHVWKNQTNVQKVTMNITSACYGLFVDTEENVYCSIPDEHRVIKGKLDGNKTLNYSIAAGTGSRGSAMDMLHIPYGIFVDTNFDLYVADCGNNRIQRFHKENLTGVSVAGNGTNQTNELQCPTSVIRGLDGYLYILHKGFHVVVSYSDGFFKPVPYDGQKSISISPYPTILKLNFDRLGNIFVYDWINSSIYKFTLLKTGCNSFEPAPCPDPLKMGPQCNISNTYCSKTKPCMHNGKCNDIASNTPPYNCTCPMGFNGIDCELDERLCKPHKCLNNGNCSNDTLDTDCECVRGWEGAYCDRLIDNCTNKPCENNGVCRQLLLNYSCECLGDSYYGRHCEKTAQKTVVFQMVSKSFAYIAIIALTLVAGFIITLDILKYCFGIDPASDELERIRRHNQKKKPTPMIQRLVYADTPSSMVAKSTSSGEKISAKNS</sequence>
<dbReference type="Proteomes" id="UP000663873">
    <property type="component" value="Unassembled WGS sequence"/>
</dbReference>
<evidence type="ECO:0000256" key="2">
    <source>
        <dbReference type="ARBA" id="ARBA00022729"/>
    </source>
</evidence>
<keyword evidence="3" id="KW-0677">Repeat</keyword>
<dbReference type="InterPro" id="IPR011042">
    <property type="entry name" value="6-blade_b-propeller_TolB-like"/>
</dbReference>
<dbReference type="Proteomes" id="UP000663851">
    <property type="component" value="Unassembled WGS sequence"/>
</dbReference>
<dbReference type="Gene3D" id="2.120.10.30">
    <property type="entry name" value="TolB, C-terminal domain"/>
    <property type="match status" value="1"/>
</dbReference>
<dbReference type="Proteomes" id="UP000663862">
    <property type="component" value="Unassembled WGS sequence"/>
</dbReference>
<evidence type="ECO:0000259" key="9">
    <source>
        <dbReference type="PROSITE" id="PS50026"/>
    </source>
</evidence>
<protein>
    <recommendedName>
        <fullName evidence="9">EGF-like domain-containing protein</fullName>
    </recommendedName>
</protein>
<feature type="transmembrane region" description="Helical" evidence="7">
    <location>
        <begin position="476"/>
        <end position="497"/>
    </location>
</feature>
<gene>
    <name evidence="10" type="ORF">HFQ381_LOCUS21979</name>
    <name evidence="13" type="ORF">QYT958_LOCUS20719</name>
    <name evidence="12" type="ORF">TSG867_LOCUS26994</name>
    <name evidence="11" type="ORF">UJA718_LOCUS22880</name>
</gene>
<comment type="caution">
    <text evidence="5">Lacks conserved residue(s) required for the propagation of feature annotation.</text>
</comment>
<dbReference type="InterPro" id="IPR000742">
    <property type="entry name" value="EGF"/>
</dbReference>
<evidence type="ECO:0000256" key="1">
    <source>
        <dbReference type="ARBA" id="ARBA00022536"/>
    </source>
</evidence>
<feature type="domain" description="EGF-like" evidence="9">
    <location>
        <begin position="423"/>
        <end position="460"/>
    </location>
</feature>
<dbReference type="PROSITE" id="PS50026">
    <property type="entry name" value="EGF_3"/>
    <property type="match status" value="3"/>
</dbReference>
<dbReference type="PANTHER" id="PTHR24049">
    <property type="entry name" value="CRUMBS FAMILY MEMBER"/>
    <property type="match status" value="1"/>
</dbReference>
<evidence type="ECO:0000256" key="8">
    <source>
        <dbReference type="SAM" id="SignalP"/>
    </source>
</evidence>
<feature type="domain" description="EGF-like" evidence="9">
    <location>
        <begin position="385"/>
        <end position="421"/>
    </location>
</feature>
<keyword evidence="1 5" id="KW-0245">EGF-like domain</keyword>
<evidence type="ECO:0000256" key="3">
    <source>
        <dbReference type="ARBA" id="ARBA00022737"/>
    </source>
</evidence>
<comment type="caution">
    <text evidence="12">The sequence shown here is derived from an EMBL/GenBank/DDBJ whole genome shotgun (WGS) entry which is preliminary data.</text>
</comment>